<reference evidence="1" key="1">
    <citation type="submission" date="2018-05" db="EMBL/GenBank/DDBJ databases">
        <authorList>
            <person name="Lanie J.A."/>
            <person name="Ng W.-L."/>
            <person name="Kazmierczak K.M."/>
            <person name="Andrzejewski T.M."/>
            <person name="Davidsen T.M."/>
            <person name="Wayne K.J."/>
            <person name="Tettelin H."/>
            <person name="Glass J.I."/>
            <person name="Rusch D."/>
            <person name="Podicherti R."/>
            <person name="Tsui H.-C.T."/>
            <person name="Winkler M.E."/>
        </authorList>
    </citation>
    <scope>NUCLEOTIDE SEQUENCE</scope>
</reference>
<dbReference type="EMBL" id="UINC01144548">
    <property type="protein sequence ID" value="SVD34128.1"/>
    <property type="molecule type" value="Genomic_DNA"/>
</dbReference>
<organism evidence="1">
    <name type="scientific">marine metagenome</name>
    <dbReference type="NCBI Taxonomy" id="408172"/>
    <lineage>
        <taxon>unclassified sequences</taxon>
        <taxon>metagenomes</taxon>
        <taxon>ecological metagenomes</taxon>
    </lineage>
</organism>
<evidence type="ECO:0000313" key="1">
    <source>
        <dbReference type="EMBL" id="SVD34128.1"/>
    </source>
</evidence>
<gene>
    <name evidence="1" type="ORF">METZ01_LOCUS386982</name>
</gene>
<name>A0A382UKA0_9ZZZZ</name>
<feature type="non-terminal residue" evidence="1">
    <location>
        <position position="24"/>
    </location>
</feature>
<proteinExistence type="predicted"/>
<protein>
    <submittedName>
        <fullName evidence="1">Uncharacterized protein</fullName>
    </submittedName>
</protein>
<accession>A0A382UKA0</accession>
<sequence>MEEERKYEASHITYLVQKLKGEIP</sequence>
<dbReference type="AlphaFoldDB" id="A0A382UKA0"/>